<sequence>MSRRVPGNPMASILRDIDRRTRATTRRARPARPEAEEQPAAPAQAAQAAPKPTPPGVAAFALVTGEDGGARVEFARPFAAPVVVASVIGAGTGVAVVEEVTYRHAVVRVVSSSGTRTPRVPVHVIVTEATG</sequence>
<evidence type="ECO:0000313" key="2">
    <source>
        <dbReference type="EMBL" id="NGO66815.1"/>
    </source>
</evidence>
<organism evidence="2 3">
    <name type="scientific">Streptomyces boncukensis</name>
    <dbReference type="NCBI Taxonomy" id="2711219"/>
    <lineage>
        <taxon>Bacteria</taxon>
        <taxon>Bacillati</taxon>
        <taxon>Actinomycetota</taxon>
        <taxon>Actinomycetes</taxon>
        <taxon>Kitasatosporales</taxon>
        <taxon>Streptomycetaceae</taxon>
        <taxon>Streptomyces</taxon>
    </lineage>
</organism>
<accession>A0A6G4WNP2</accession>
<evidence type="ECO:0000256" key="1">
    <source>
        <dbReference type="SAM" id="MobiDB-lite"/>
    </source>
</evidence>
<gene>
    <name evidence="2" type="ORF">G5C65_00240</name>
</gene>
<dbReference type="EMBL" id="JAAKZZ010000001">
    <property type="protein sequence ID" value="NGO66815.1"/>
    <property type="molecule type" value="Genomic_DNA"/>
</dbReference>
<protein>
    <submittedName>
        <fullName evidence="2">Uncharacterized protein</fullName>
    </submittedName>
</protein>
<comment type="caution">
    <text evidence="2">The sequence shown here is derived from an EMBL/GenBank/DDBJ whole genome shotgun (WGS) entry which is preliminary data.</text>
</comment>
<keyword evidence="3" id="KW-1185">Reference proteome</keyword>
<dbReference type="RefSeq" id="WP_165296490.1">
    <property type="nucleotide sequence ID" value="NZ_JAAKZZ010000001.1"/>
</dbReference>
<name>A0A6G4WNP2_9ACTN</name>
<dbReference type="AlphaFoldDB" id="A0A6G4WNP2"/>
<feature type="region of interest" description="Disordered" evidence="1">
    <location>
        <begin position="1"/>
        <end position="56"/>
    </location>
</feature>
<evidence type="ECO:0000313" key="3">
    <source>
        <dbReference type="Proteomes" id="UP000477722"/>
    </source>
</evidence>
<reference evidence="2 3" key="1">
    <citation type="submission" date="2020-02" db="EMBL/GenBank/DDBJ databases">
        <title>Whole-genome analyses of novel actinobacteria.</title>
        <authorList>
            <person name="Sahin N."/>
            <person name="Tatar D."/>
        </authorList>
    </citation>
    <scope>NUCLEOTIDE SEQUENCE [LARGE SCALE GENOMIC DNA]</scope>
    <source>
        <strain evidence="2 3">SB3404</strain>
    </source>
</reference>
<proteinExistence type="predicted"/>
<dbReference type="Proteomes" id="UP000477722">
    <property type="component" value="Unassembled WGS sequence"/>
</dbReference>
<feature type="compositionally biased region" description="Low complexity" evidence="1">
    <location>
        <begin position="38"/>
        <end position="50"/>
    </location>
</feature>